<keyword evidence="3" id="KW-1185">Reference proteome</keyword>
<evidence type="ECO:0000313" key="2">
    <source>
        <dbReference type="EMBL" id="MCL7025025.1"/>
    </source>
</evidence>
<accession>A0AA41UW77</accession>
<comment type="caution">
    <text evidence="2">The sequence shown here is derived from an EMBL/GenBank/DDBJ whole genome shotgun (WGS) entry which is preliminary data.</text>
</comment>
<feature type="non-terminal residue" evidence="2">
    <location>
        <position position="1"/>
    </location>
</feature>
<gene>
    <name evidence="2" type="ORF">MKW94_022537</name>
</gene>
<dbReference type="AlphaFoldDB" id="A0AA41UW77"/>
<dbReference type="Proteomes" id="UP001177140">
    <property type="component" value="Unassembled WGS sequence"/>
</dbReference>
<organism evidence="2 3">
    <name type="scientific">Papaver nudicaule</name>
    <name type="common">Iceland poppy</name>
    <dbReference type="NCBI Taxonomy" id="74823"/>
    <lineage>
        <taxon>Eukaryota</taxon>
        <taxon>Viridiplantae</taxon>
        <taxon>Streptophyta</taxon>
        <taxon>Embryophyta</taxon>
        <taxon>Tracheophyta</taxon>
        <taxon>Spermatophyta</taxon>
        <taxon>Magnoliopsida</taxon>
        <taxon>Ranunculales</taxon>
        <taxon>Papaveraceae</taxon>
        <taxon>Papaveroideae</taxon>
        <taxon>Papaver</taxon>
    </lineage>
</organism>
<reference evidence="2" key="1">
    <citation type="submission" date="2022-03" db="EMBL/GenBank/DDBJ databases">
        <title>A functionally conserved STORR gene fusion in Papaver species that diverged 16.8 million years ago.</title>
        <authorList>
            <person name="Catania T."/>
        </authorList>
    </citation>
    <scope>NUCLEOTIDE SEQUENCE</scope>
    <source>
        <strain evidence="2">S-191538</strain>
    </source>
</reference>
<feature type="compositionally biased region" description="Basic and acidic residues" evidence="1">
    <location>
        <begin position="27"/>
        <end position="58"/>
    </location>
</feature>
<proteinExistence type="predicted"/>
<evidence type="ECO:0000313" key="3">
    <source>
        <dbReference type="Proteomes" id="UP001177140"/>
    </source>
</evidence>
<dbReference type="EMBL" id="JAJJMA010040791">
    <property type="protein sequence ID" value="MCL7025025.1"/>
    <property type="molecule type" value="Genomic_DNA"/>
</dbReference>
<evidence type="ECO:0000256" key="1">
    <source>
        <dbReference type="SAM" id="MobiDB-lite"/>
    </source>
</evidence>
<protein>
    <submittedName>
        <fullName evidence="2">Uncharacterized protein</fullName>
    </submittedName>
</protein>
<feature type="region of interest" description="Disordered" evidence="1">
    <location>
        <begin position="13"/>
        <end position="58"/>
    </location>
</feature>
<name>A0AA41UW77_PAPNU</name>
<sequence length="270" mass="31241">MVKDSFVLMVEMKKKEDSGEPVSQFKDGVKKKNQECDEPVDKGKNQEEISSKDFSAKEEEVCQVHSLPPSIRSSSSSRNSVEGKQDEIFQVQDVITGDEHIILVFETTTQDDLVETKSISPSRILAEKNIWDHKKTTSTSEGWNCWDKVWKPVEKCFRRKVTETNLKKDVLSMFVEVRNVFCQKKSDGIKRHYSREEMEPMRFENLYQQRQIWREIYTGLGPVVDKELNLLAEARQNGNAIINRHQKQLHSYSNNNSYILINSQTTASTS</sequence>